<dbReference type="AlphaFoldDB" id="A0A1Y1I2W0"/>
<dbReference type="InterPro" id="IPR003008">
    <property type="entry name" value="Tubulin_FtsZ_GTPase"/>
</dbReference>
<evidence type="ECO:0000256" key="4">
    <source>
        <dbReference type="SAM" id="MobiDB-lite"/>
    </source>
</evidence>
<feature type="domain" description="Tubulin/FtsZ GTPase" evidence="5">
    <location>
        <begin position="721"/>
        <end position="913"/>
    </location>
</feature>
<dbReference type="FunFam" id="3.40.50.1440:FF:000001">
    <property type="entry name" value="Cell division protein FtsZ"/>
    <property type="match status" value="1"/>
</dbReference>
<organism evidence="7 8">
    <name type="scientific">Klebsormidium nitens</name>
    <name type="common">Green alga</name>
    <name type="synonym">Ulothrix nitens</name>
    <dbReference type="NCBI Taxonomy" id="105231"/>
    <lineage>
        <taxon>Eukaryota</taxon>
        <taxon>Viridiplantae</taxon>
        <taxon>Streptophyta</taxon>
        <taxon>Klebsormidiophyceae</taxon>
        <taxon>Klebsormidiales</taxon>
        <taxon>Klebsormidiaceae</taxon>
        <taxon>Klebsormidium</taxon>
    </lineage>
</organism>
<feature type="region of interest" description="Disordered" evidence="4">
    <location>
        <begin position="341"/>
        <end position="406"/>
    </location>
</feature>
<feature type="compositionally biased region" description="Basic and acidic residues" evidence="4">
    <location>
        <begin position="122"/>
        <end position="138"/>
    </location>
</feature>
<evidence type="ECO:0000256" key="1">
    <source>
        <dbReference type="ARBA" id="ARBA00009690"/>
    </source>
</evidence>
<dbReference type="GO" id="GO:0051301">
    <property type="term" value="P:cell division"/>
    <property type="evidence" value="ECO:0000318"/>
    <property type="project" value="GO_Central"/>
</dbReference>
<feature type="compositionally biased region" description="Basic and acidic residues" evidence="4">
    <location>
        <begin position="479"/>
        <end position="489"/>
    </location>
</feature>
<dbReference type="EMBL" id="DF237100">
    <property type="protein sequence ID" value="GAQ83521.1"/>
    <property type="molecule type" value="Genomic_DNA"/>
</dbReference>
<keyword evidence="3" id="KW-0342">GTP-binding</keyword>
<feature type="region of interest" description="Disordered" evidence="4">
    <location>
        <begin position="672"/>
        <end position="701"/>
    </location>
</feature>
<feature type="compositionally biased region" description="Basic and acidic residues" evidence="4">
    <location>
        <begin position="197"/>
        <end position="208"/>
    </location>
</feature>
<dbReference type="OrthoDB" id="270720at2759"/>
<feature type="compositionally biased region" description="Basic and acidic residues" evidence="4">
    <location>
        <begin position="568"/>
        <end position="586"/>
    </location>
</feature>
<evidence type="ECO:0000256" key="2">
    <source>
        <dbReference type="ARBA" id="ARBA00022741"/>
    </source>
</evidence>
<dbReference type="GO" id="GO:0010020">
    <property type="term" value="P:chloroplast fission"/>
    <property type="evidence" value="ECO:0000318"/>
    <property type="project" value="GO_Central"/>
</dbReference>
<name>A0A1Y1I2W0_KLENI</name>
<dbReference type="InterPro" id="IPR036525">
    <property type="entry name" value="Tubulin/FtsZ_GTPase_sf"/>
</dbReference>
<dbReference type="GO" id="GO:0005525">
    <property type="term" value="F:GTP binding"/>
    <property type="evidence" value="ECO:0000318"/>
    <property type="project" value="GO_Central"/>
</dbReference>
<sequence length="1082" mass="115503">MAAVPCAFQKLEGPLGCHPSANRLSSCSIALQTCYTPRSRTSFDLLPKGSNACPVADGRTKTWGLGRCHLDCGKQVARRRELSKGRRKGENGELEHEERRTDGEQRGETNGVTGQDEDDEESKERKRNEQLRKSVSEGRDEDETARGSGLKGREGPGAGSGHHIEKKKVEVESDARKVEIRHIRKEKGPGKNPGAKGYEERVGRRDSVTHAPAVPSVKHKKNLREARLQIPSSSATRGAGSNVKGKTLRLESVKPPSNSRTVEESGEGKQSKPEGRQQEVGLLLPVATKRSVVALVRGEAKSASALIMQTKSELTVARFKAPGTSVVLHSAVSLVNRDARCSSAPMSTSETDPTEPGRADSLKTGLNNSRTGNWSEERSNWVKAEQNEEVGPEETQAPERSREPEVTMLREENQMQTQAKVLNAPKVMELFQGAQSSTEETRKAGEDDETTGNRHVPLHAQLSGSELGQTWREAVTPSSKDDSALHEASKTGVLDLEPETQTDGVLPESDLEGGIEAAGTGNDDREAENNAFVEATERESNASAASPQRVSREEENGSTANAEIDGGLVRKEEPHREMKGEGEEKGANPSGQPSIRQPAPAEARARATESALTSETLKHDARALHLLTSLLAQLHLAPLVLPQPDAPPQKAEGVPKSGAGIETALEESFDEKEVIASGSEVSRGENGSVDGSHREGSENLGFETRGDLEALREESLAGRAVIKVIGIGGGGCNAVDRMVQDGVGGVTFWAINTDAQQLRLSHAEHKMQIGRSITHGKGSGGNTRLAELASEEHHKQLEDAVKGADLVFIAAGLGGGVGTGIAPIVGKLAKATGALTIGTVTEPFAFEGAKRAKIVRTGIEALRAAVDALVVVPNDRLLDLITDKTPIEEAFRMADAVLRQGFQGISDIITTRGLVNVDLADVRAIMKDAGDVILGIGEGSGPDRARAAATRALGSPLQSLEGKGVPTGVIYNLTSGRDLTLREMTTVAEIVAGHVHPAADIIVGTVIDEKFRGELHMTIILTRFLDEPGEGVANDARTAYNGLYADSDALWDSSPCTLEDGPYRRSTPRGTGTGTRHSPHRR</sequence>
<dbReference type="PANTHER" id="PTHR30314">
    <property type="entry name" value="CELL DIVISION PROTEIN FTSZ-RELATED"/>
    <property type="match status" value="1"/>
</dbReference>
<dbReference type="InterPro" id="IPR045061">
    <property type="entry name" value="FtsZ/CetZ"/>
</dbReference>
<dbReference type="PANTHER" id="PTHR30314:SF23">
    <property type="entry name" value="PLASTID DIVISION PROTEIN FTSZ"/>
    <property type="match status" value="1"/>
</dbReference>
<dbReference type="PRINTS" id="PR00423">
    <property type="entry name" value="CELLDVISFTSZ"/>
</dbReference>
<dbReference type="GO" id="GO:0032153">
    <property type="term" value="C:cell division site"/>
    <property type="evidence" value="ECO:0000318"/>
    <property type="project" value="GO_Central"/>
</dbReference>
<gene>
    <name evidence="7" type="ORF">KFL_001510240</name>
</gene>
<dbReference type="InterPro" id="IPR000158">
    <property type="entry name" value="Cell_div_FtsZ"/>
</dbReference>
<feature type="compositionally biased region" description="Low complexity" evidence="4">
    <location>
        <begin position="598"/>
        <end position="614"/>
    </location>
</feature>
<proteinExistence type="inferred from homology"/>
<feature type="region of interest" description="Disordered" evidence="4">
    <location>
        <begin position="1053"/>
        <end position="1082"/>
    </location>
</feature>
<keyword evidence="8" id="KW-1185">Reference proteome</keyword>
<dbReference type="SMART" id="SM00864">
    <property type="entry name" value="Tubulin"/>
    <property type="match status" value="1"/>
</dbReference>
<dbReference type="GO" id="GO:0009507">
    <property type="term" value="C:chloroplast"/>
    <property type="evidence" value="ECO:0000318"/>
    <property type="project" value="GO_Central"/>
</dbReference>
<dbReference type="SMART" id="SM00865">
    <property type="entry name" value="Tubulin_C"/>
    <property type="match status" value="1"/>
</dbReference>
<dbReference type="SUPFAM" id="SSF52490">
    <property type="entry name" value="Tubulin nucleotide-binding domain-like"/>
    <property type="match status" value="1"/>
</dbReference>
<evidence type="ECO:0000313" key="7">
    <source>
        <dbReference type="EMBL" id="GAQ83521.1"/>
    </source>
</evidence>
<reference evidence="7 8" key="1">
    <citation type="journal article" date="2014" name="Nat. Commun.">
        <title>Klebsormidium flaccidum genome reveals primary factors for plant terrestrial adaptation.</title>
        <authorList>
            <person name="Hori K."/>
            <person name="Maruyama F."/>
            <person name="Fujisawa T."/>
            <person name="Togashi T."/>
            <person name="Yamamoto N."/>
            <person name="Seo M."/>
            <person name="Sato S."/>
            <person name="Yamada T."/>
            <person name="Mori H."/>
            <person name="Tajima N."/>
            <person name="Moriyama T."/>
            <person name="Ikeuchi M."/>
            <person name="Watanabe M."/>
            <person name="Wada H."/>
            <person name="Kobayashi K."/>
            <person name="Saito M."/>
            <person name="Masuda T."/>
            <person name="Sasaki-Sekimoto Y."/>
            <person name="Mashiguchi K."/>
            <person name="Awai K."/>
            <person name="Shimojima M."/>
            <person name="Masuda S."/>
            <person name="Iwai M."/>
            <person name="Nobusawa T."/>
            <person name="Narise T."/>
            <person name="Kondo S."/>
            <person name="Saito H."/>
            <person name="Sato R."/>
            <person name="Murakawa M."/>
            <person name="Ihara Y."/>
            <person name="Oshima-Yamada Y."/>
            <person name="Ohtaka K."/>
            <person name="Satoh M."/>
            <person name="Sonobe K."/>
            <person name="Ishii M."/>
            <person name="Ohtani R."/>
            <person name="Kanamori-Sato M."/>
            <person name="Honoki R."/>
            <person name="Miyazaki D."/>
            <person name="Mochizuki H."/>
            <person name="Umetsu J."/>
            <person name="Higashi K."/>
            <person name="Shibata D."/>
            <person name="Kamiya Y."/>
            <person name="Sato N."/>
            <person name="Nakamura Y."/>
            <person name="Tabata S."/>
            <person name="Ida S."/>
            <person name="Kurokawa K."/>
            <person name="Ohta H."/>
        </authorList>
    </citation>
    <scope>NUCLEOTIDE SEQUENCE [LARGE SCALE GENOMIC DNA]</scope>
    <source>
        <strain evidence="7 8">NIES-2285</strain>
    </source>
</reference>
<feature type="compositionally biased region" description="Polar residues" evidence="4">
    <location>
        <begin position="364"/>
        <end position="374"/>
    </location>
</feature>
<accession>A0A1Y1I2W0</accession>
<protein>
    <submittedName>
        <fullName evidence="7">Plastid division protein FtsZ</fullName>
    </submittedName>
</protein>
<feature type="domain" description="Tubulin/FtsZ 2-layer sandwich" evidence="6">
    <location>
        <begin position="915"/>
        <end position="1033"/>
    </location>
</feature>
<dbReference type="InterPro" id="IPR024757">
    <property type="entry name" value="FtsZ_C"/>
</dbReference>
<dbReference type="SUPFAM" id="SSF55307">
    <property type="entry name" value="Tubulin C-terminal domain-like"/>
    <property type="match status" value="1"/>
</dbReference>
<evidence type="ECO:0000256" key="3">
    <source>
        <dbReference type="ARBA" id="ARBA00023134"/>
    </source>
</evidence>
<comment type="similarity">
    <text evidence="1">Belongs to the FtsZ family.</text>
</comment>
<keyword evidence="2" id="KW-0547">Nucleotide-binding</keyword>
<feature type="region of interest" description="Disordered" evidence="4">
    <location>
        <begin position="433"/>
        <end position="614"/>
    </location>
</feature>
<feature type="compositionally biased region" description="Basic and acidic residues" evidence="4">
    <location>
        <begin position="397"/>
        <end position="406"/>
    </location>
</feature>
<dbReference type="CDD" id="cd02201">
    <property type="entry name" value="FtsZ_type1"/>
    <property type="match status" value="1"/>
</dbReference>
<dbReference type="Pfam" id="PF12327">
    <property type="entry name" value="FtsZ_C"/>
    <property type="match status" value="1"/>
</dbReference>
<dbReference type="Gene3D" id="3.40.50.1440">
    <property type="entry name" value="Tubulin/FtsZ, GTPase domain"/>
    <property type="match status" value="1"/>
</dbReference>
<dbReference type="HAMAP" id="MF_00909">
    <property type="entry name" value="FtsZ"/>
    <property type="match status" value="1"/>
</dbReference>
<dbReference type="InterPro" id="IPR018316">
    <property type="entry name" value="Tubulin/FtsZ_2-layer-sand-dom"/>
</dbReference>
<dbReference type="NCBIfam" id="TIGR00065">
    <property type="entry name" value="ftsZ"/>
    <property type="match status" value="1"/>
</dbReference>
<feature type="compositionally biased region" description="Basic and acidic residues" evidence="4">
    <location>
        <begin position="79"/>
        <end position="107"/>
    </location>
</feature>
<dbReference type="STRING" id="105231.A0A1Y1I2W0"/>
<feature type="compositionally biased region" description="Low complexity" evidence="4">
    <location>
        <begin position="1064"/>
        <end position="1076"/>
    </location>
</feature>
<evidence type="ECO:0000259" key="6">
    <source>
        <dbReference type="SMART" id="SM00865"/>
    </source>
</evidence>
<dbReference type="Proteomes" id="UP000054558">
    <property type="component" value="Unassembled WGS sequence"/>
</dbReference>
<dbReference type="GO" id="GO:0003924">
    <property type="term" value="F:GTPase activity"/>
    <property type="evidence" value="ECO:0000318"/>
    <property type="project" value="GO_Central"/>
</dbReference>
<dbReference type="GO" id="GO:0005737">
    <property type="term" value="C:cytoplasm"/>
    <property type="evidence" value="ECO:0000318"/>
    <property type="project" value="GO_Central"/>
</dbReference>
<feature type="region of interest" description="Disordered" evidence="4">
    <location>
        <begin position="79"/>
        <end position="282"/>
    </location>
</feature>
<evidence type="ECO:0000313" key="8">
    <source>
        <dbReference type="Proteomes" id="UP000054558"/>
    </source>
</evidence>
<feature type="compositionally biased region" description="Basic and acidic residues" evidence="4">
    <location>
        <begin position="167"/>
        <end position="189"/>
    </location>
</feature>
<feature type="compositionally biased region" description="Basic and acidic residues" evidence="4">
    <location>
        <begin position="261"/>
        <end position="277"/>
    </location>
</feature>
<evidence type="ECO:0000259" key="5">
    <source>
        <dbReference type="SMART" id="SM00864"/>
    </source>
</evidence>
<dbReference type="Pfam" id="PF00091">
    <property type="entry name" value="Tubulin"/>
    <property type="match status" value="1"/>
</dbReference>
<dbReference type="InterPro" id="IPR008280">
    <property type="entry name" value="Tub_FtsZ_C"/>
</dbReference>